<accession>A0A5C6UAR4</accession>
<proteinExistence type="predicted"/>
<dbReference type="GO" id="GO:0006508">
    <property type="term" value="P:proteolysis"/>
    <property type="evidence" value="ECO:0007669"/>
    <property type="project" value="InterPro"/>
</dbReference>
<sequence length="1048" mass="108710">MIVDQQNGYIGLCTATLINPRTVIFAAHCVNDDAATDYGAANGGKPIGFGFAGNALPGILDWYFGTHQTNTANAFYNSNYVTYNPGSLEPEASSFLYSDIAMAALDTPAAGIPTWALMFSQLPDPGAIDADGTGYHVVIEGYGNTGTGTTGSGGSDFRRRIAENTLGALASLDDFETFLFGSPNGLYQNLYWIDFDDPRRGTATASPYDFNAWRDNALPNEGITASGDSGGPLILDDTYDTPLVIGVLSGGYTRFFGGQPANGYGTASFYQPLYLYWDWIVANNPYHYVSAQAGDGNWEDATHWISSLDPNYMVLNAAGDLVNGIPTSPGEGTNPGAGFGQACYQVTIGYNDCYDIATGNETVSGDPIGTINNGKGYASVDGLTAFNPALEASTGSGLITTGVIEQLALPNATLGNGLPGATGFVPNNSDGDPVNGVAPRYFDVTLSANGTTKLSSDVTIDRLTIAGIGAALDITSAGSLTSLMDVTQYSGMMRVNGSLTSVGDYFLMSGGLQGSGIINAPYFTSMAGVISPGTPTTTGTLTFNGNVILASGNVYMANLGTNGVSDLIDVKATNETAGTAYIDGTVIFNAASGALVRDGNTYTILTAEGGVFGTFNTPGAISAILTPTLTYTPNAVQVEVEAGLYADVIDSSSPIQSAFAQLLDQNRVQYGVYSDLFGPLDVLSQSAVQAALESFAPRTQPLMQSMGTAALDATSRLLRDRMANVGDGSEGGSVAFYGAPGGVLGTMSASAMISASDALASGAPDRVVENALPEDISAYFAGGYIDGKSDGAPTAVPYVGDEFDGYYFSGGLEKAFAGDGFAGIAVTYAHMKGKPGDPTRSVKGNLYQLSFYGANRFAGGLTLDAQLSAGAYDIDAARSIAVGLTTYDLSSNSTPFTLTSELGLSKELSTSSAIAITPRVAVRYANIKFDRVAERGGGPALQYQLDNYESLQGRAGLRIAGKGSIQPYVTGTYVHDFDNKPDQFGANFVGGVGPNAFFALPGDDQDWAEVGAGISTTGPVSIGISAETTIGRSDVSYQTYRASVSVKF</sequence>
<dbReference type="InterPro" id="IPR043504">
    <property type="entry name" value="Peptidase_S1_PA_chymotrypsin"/>
</dbReference>
<protein>
    <submittedName>
        <fullName evidence="3">Autotransporter domain-containing protein</fullName>
    </submittedName>
</protein>
<organism evidence="3 4">
    <name type="scientific">Flavisphingopyxis soli</name>
    <dbReference type="NCBI Taxonomy" id="2601267"/>
    <lineage>
        <taxon>Bacteria</taxon>
        <taxon>Pseudomonadati</taxon>
        <taxon>Pseudomonadota</taxon>
        <taxon>Alphaproteobacteria</taxon>
        <taxon>Sphingomonadales</taxon>
        <taxon>Sphingopyxidaceae</taxon>
        <taxon>Flavisphingopyxis</taxon>
    </lineage>
</organism>
<dbReference type="AlphaFoldDB" id="A0A5C6UAR4"/>
<dbReference type="SMART" id="SM00869">
    <property type="entry name" value="Autotransporter"/>
    <property type="match status" value="1"/>
</dbReference>
<evidence type="ECO:0000259" key="1">
    <source>
        <dbReference type="PROSITE" id="PS50240"/>
    </source>
</evidence>
<evidence type="ECO:0000259" key="2">
    <source>
        <dbReference type="PROSITE" id="PS51208"/>
    </source>
</evidence>
<dbReference type="EMBL" id="VOPY01000002">
    <property type="protein sequence ID" value="TXC69341.1"/>
    <property type="molecule type" value="Genomic_DNA"/>
</dbReference>
<keyword evidence="4" id="KW-1185">Reference proteome</keyword>
<dbReference type="Pfam" id="PF03797">
    <property type="entry name" value="Autotransporter"/>
    <property type="match status" value="1"/>
</dbReference>
<dbReference type="InterPro" id="IPR005546">
    <property type="entry name" value="Autotransporte_beta"/>
</dbReference>
<dbReference type="Gene3D" id="2.40.10.10">
    <property type="entry name" value="Trypsin-like serine proteases"/>
    <property type="match status" value="1"/>
</dbReference>
<dbReference type="InterPro" id="IPR001254">
    <property type="entry name" value="Trypsin_dom"/>
</dbReference>
<dbReference type="SUPFAM" id="SSF103515">
    <property type="entry name" value="Autotransporter"/>
    <property type="match status" value="1"/>
</dbReference>
<feature type="domain" description="Autotransporter" evidence="2">
    <location>
        <begin position="771"/>
        <end position="1048"/>
    </location>
</feature>
<dbReference type="OrthoDB" id="267336at2"/>
<dbReference type="Gene3D" id="2.40.128.130">
    <property type="entry name" value="Autotransporter beta-domain"/>
    <property type="match status" value="1"/>
</dbReference>
<comment type="caution">
    <text evidence="3">The sequence shown here is derived from an EMBL/GenBank/DDBJ whole genome shotgun (WGS) entry which is preliminary data.</text>
</comment>
<evidence type="ECO:0000313" key="4">
    <source>
        <dbReference type="Proteomes" id="UP000321129"/>
    </source>
</evidence>
<dbReference type="PROSITE" id="PS50240">
    <property type="entry name" value="TRYPSIN_DOM"/>
    <property type="match status" value="1"/>
</dbReference>
<dbReference type="InterPro" id="IPR036709">
    <property type="entry name" value="Autotransporte_beta_dom_sf"/>
</dbReference>
<reference evidence="3 4" key="1">
    <citation type="submission" date="2019-08" db="EMBL/GenBank/DDBJ databases">
        <title>Sphingorhabdus soil sp. nov., isolated from arctic soil.</title>
        <authorList>
            <person name="Liu Y."/>
        </authorList>
    </citation>
    <scope>NUCLEOTIDE SEQUENCE [LARGE SCALE GENOMIC DNA]</scope>
    <source>
        <strain evidence="3 4">D-2Q-5-6</strain>
    </source>
</reference>
<dbReference type="InterPro" id="IPR009003">
    <property type="entry name" value="Peptidase_S1_PA"/>
</dbReference>
<dbReference type="SUPFAM" id="SSF50494">
    <property type="entry name" value="Trypsin-like serine proteases"/>
    <property type="match status" value="1"/>
</dbReference>
<evidence type="ECO:0000313" key="3">
    <source>
        <dbReference type="EMBL" id="TXC69341.1"/>
    </source>
</evidence>
<dbReference type="PROSITE" id="PS51208">
    <property type="entry name" value="AUTOTRANSPORTER"/>
    <property type="match status" value="1"/>
</dbReference>
<gene>
    <name evidence="3" type="ORF">FSZ31_10035</name>
</gene>
<name>A0A5C6UAR4_9SPHN</name>
<dbReference type="GO" id="GO:0004252">
    <property type="term" value="F:serine-type endopeptidase activity"/>
    <property type="evidence" value="ECO:0007669"/>
    <property type="project" value="InterPro"/>
</dbReference>
<feature type="domain" description="Peptidase S1" evidence="1">
    <location>
        <begin position="1"/>
        <end position="285"/>
    </location>
</feature>
<dbReference type="SMART" id="SM00020">
    <property type="entry name" value="Tryp_SPc"/>
    <property type="match status" value="1"/>
</dbReference>
<dbReference type="Proteomes" id="UP000321129">
    <property type="component" value="Unassembled WGS sequence"/>
</dbReference>